<dbReference type="InterPro" id="IPR015075">
    <property type="entry name" value="AtaL"/>
</dbReference>
<name>A0A194XC63_MOLSC</name>
<proteinExistence type="predicted"/>
<dbReference type="Proteomes" id="UP000070700">
    <property type="component" value="Unassembled WGS sequence"/>
</dbReference>
<dbReference type="Pfam" id="PF08982">
    <property type="entry name" value="AtaL"/>
    <property type="match status" value="1"/>
</dbReference>
<protein>
    <submittedName>
        <fullName evidence="1">Duf1857 domain-containing protein</fullName>
    </submittedName>
</protein>
<dbReference type="AlphaFoldDB" id="A0A194XC63"/>
<accession>A0A194XC63</accession>
<gene>
    <name evidence="1" type="ORF">LY89DRAFT_733196</name>
</gene>
<dbReference type="STRING" id="149040.A0A194XC63"/>
<keyword evidence="2" id="KW-1185">Reference proteome</keyword>
<dbReference type="SUPFAM" id="SSF55961">
    <property type="entry name" value="Bet v1-like"/>
    <property type="match status" value="1"/>
</dbReference>
<dbReference type="CDD" id="cd08863">
    <property type="entry name" value="SRPBCC_DUF1857"/>
    <property type="match status" value="1"/>
</dbReference>
<evidence type="ECO:0000313" key="1">
    <source>
        <dbReference type="EMBL" id="KUJ17342.1"/>
    </source>
</evidence>
<dbReference type="GeneID" id="28829499"/>
<reference evidence="1 2" key="1">
    <citation type="submission" date="2015-10" db="EMBL/GenBank/DDBJ databases">
        <title>Full genome of DAOMC 229536 Phialocephala scopiformis, a fungal endophyte of spruce producing the potent anti-insectan compound rugulosin.</title>
        <authorList>
            <consortium name="DOE Joint Genome Institute"/>
            <person name="Walker A.K."/>
            <person name="Frasz S.L."/>
            <person name="Seifert K.A."/>
            <person name="Miller J.D."/>
            <person name="Mondo S.J."/>
            <person name="Labutti K."/>
            <person name="Lipzen A."/>
            <person name="Dockter R."/>
            <person name="Kennedy M."/>
            <person name="Grigoriev I.V."/>
            <person name="Spatafora J.W."/>
        </authorList>
    </citation>
    <scope>NUCLEOTIDE SEQUENCE [LARGE SCALE GENOMIC DNA]</scope>
    <source>
        <strain evidence="1 2">CBS 120377</strain>
    </source>
</reference>
<dbReference type="InParanoid" id="A0A194XC63"/>
<dbReference type="RefSeq" id="XP_018071697.1">
    <property type="nucleotide sequence ID" value="XM_018219773.1"/>
</dbReference>
<dbReference type="Gene3D" id="3.30.530.20">
    <property type="match status" value="1"/>
</dbReference>
<dbReference type="InterPro" id="IPR023393">
    <property type="entry name" value="START-like_dom_sf"/>
</dbReference>
<dbReference type="KEGG" id="psco:LY89DRAFT_733196"/>
<evidence type="ECO:0000313" key="2">
    <source>
        <dbReference type="Proteomes" id="UP000070700"/>
    </source>
</evidence>
<dbReference type="OrthoDB" id="2320332at2759"/>
<dbReference type="EMBL" id="KQ947414">
    <property type="protein sequence ID" value="KUJ17342.1"/>
    <property type="molecule type" value="Genomic_DNA"/>
</dbReference>
<sequence>MVVIHLAYTTIVNPPGAQSILSHAQVWAGLERKARVPQEFVPVVETCEIHSEKDNVITATVIFKADSAVAHARTIREVCTLSPPCRLDYDMEDGSTATNIISMGKGSTGDNELFLTFIFAWEHPQLVQGSDEAKEAEDQHKTIAAAAVYSTLQTIRNLVEKGQL</sequence>
<organism evidence="1 2">
    <name type="scientific">Mollisia scopiformis</name>
    <name type="common">Conifer needle endophyte fungus</name>
    <name type="synonym">Phialocephala scopiformis</name>
    <dbReference type="NCBI Taxonomy" id="149040"/>
    <lineage>
        <taxon>Eukaryota</taxon>
        <taxon>Fungi</taxon>
        <taxon>Dikarya</taxon>
        <taxon>Ascomycota</taxon>
        <taxon>Pezizomycotina</taxon>
        <taxon>Leotiomycetes</taxon>
        <taxon>Helotiales</taxon>
        <taxon>Mollisiaceae</taxon>
        <taxon>Mollisia</taxon>
    </lineage>
</organism>